<dbReference type="EMBL" id="FSRC01000001">
    <property type="protein sequence ID" value="SIN65551.1"/>
    <property type="molecule type" value="Genomic_DNA"/>
</dbReference>
<name>A0A1N6D443_9BACT</name>
<organism evidence="1 2">
    <name type="scientific">Algoriphagus halophilus</name>
    <dbReference type="NCBI Taxonomy" id="226505"/>
    <lineage>
        <taxon>Bacteria</taxon>
        <taxon>Pseudomonadati</taxon>
        <taxon>Bacteroidota</taxon>
        <taxon>Cytophagia</taxon>
        <taxon>Cytophagales</taxon>
        <taxon>Cyclobacteriaceae</taxon>
        <taxon>Algoriphagus</taxon>
    </lineage>
</organism>
<proteinExistence type="predicted"/>
<gene>
    <name evidence="1" type="ORF">SAMN05444394_0164</name>
</gene>
<dbReference type="STRING" id="226505.SAMN05444394_0164"/>
<dbReference type="AlphaFoldDB" id="A0A1N6D443"/>
<accession>A0A1N6D443</accession>
<protein>
    <recommendedName>
        <fullName evidence="3">Four helix bundle protein</fullName>
    </recommendedName>
</protein>
<dbReference type="Proteomes" id="UP000185221">
    <property type="component" value="Unassembled WGS sequence"/>
</dbReference>
<evidence type="ECO:0000313" key="1">
    <source>
        <dbReference type="EMBL" id="SIN65551.1"/>
    </source>
</evidence>
<sequence length="56" mass="6661">MKNYCIAISVVEYAGILRKGAKKNRIQFSFQDIFKLRQEITLVYRFLNRFRKSSGN</sequence>
<keyword evidence="2" id="KW-1185">Reference proteome</keyword>
<reference evidence="2" key="1">
    <citation type="submission" date="2016-11" db="EMBL/GenBank/DDBJ databases">
        <authorList>
            <person name="Varghese N."/>
            <person name="Submissions S."/>
        </authorList>
    </citation>
    <scope>NUCLEOTIDE SEQUENCE [LARGE SCALE GENOMIC DNA]</scope>
    <source>
        <strain evidence="2">DSM 15292</strain>
    </source>
</reference>
<evidence type="ECO:0008006" key="3">
    <source>
        <dbReference type="Google" id="ProtNLM"/>
    </source>
</evidence>
<evidence type="ECO:0000313" key="2">
    <source>
        <dbReference type="Proteomes" id="UP000185221"/>
    </source>
</evidence>